<comment type="caution">
    <text evidence="2">The sequence shown here is derived from an EMBL/GenBank/DDBJ whole genome shotgun (WGS) entry which is preliminary data.</text>
</comment>
<evidence type="ECO:0000313" key="2">
    <source>
        <dbReference type="EMBL" id="GFN98634.1"/>
    </source>
</evidence>
<organism evidence="2 3">
    <name type="scientific">Plakobranchus ocellatus</name>
    <dbReference type="NCBI Taxonomy" id="259542"/>
    <lineage>
        <taxon>Eukaryota</taxon>
        <taxon>Metazoa</taxon>
        <taxon>Spiralia</taxon>
        <taxon>Lophotrochozoa</taxon>
        <taxon>Mollusca</taxon>
        <taxon>Gastropoda</taxon>
        <taxon>Heterobranchia</taxon>
        <taxon>Euthyneura</taxon>
        <taxon>Panpulmonata</taxon>
        <taxon>Sacoglossa</taxon>
        <taxon>Placobranchoidea</taxon>
        <taxon>Plakobranchidae</taxon>
        <taxon>Plakobranchus</taxon>
    </lineage>
</organism>
<dbReference type="EMBL" id="BLXT01002861">
    <property type="protein sequence ID" value="GFN98634.1"/>
    <property type="molecule type" value="Genomic_DNA"/>
</dbReference>
<gene>
    <name evidence="2" type="ORF">PoB_002514000</name>
</gene>
<feature type="region of interest" description="Disordered" evidence="1">
    <location>
        <begin position="33"/>
        <end position="70"/>
    </location>
</feature>
<accession>A0AAV3ZVJ1</accession>
<feature type="compositionally biased region" description="Basic and acidic residues" evidence="1">
    <location>
        <begin position="33"/>
        <end position="46"/>
    </location>
</feature>
<dbReference type="Proteomes" id="UP000735302">
    <property type="component" value="Unassembled WGS sequence"/>
</dbReference>
<dbReference type="AlphaFoldDB" id="A0AAV3ZVJ1"/>
<proteinExistence type="predicted"/>
<evidence type="ECO:0000313" key="3">
    <source>
        <dbReference type="Proteomes" id="UP000735302"/>
    </source>
</evidence>
<sequence length="70" mass="7903">MLVGIEHKQTVLLDDSTLEEDAVTSQLLQARDRQVTTKSALDDNQRKSAPVLNEQFIPRSPVISRRSSRI</sequence>
<name>A0AAV3ZVJ1_9GAST</name>
<protein>
    <submittedName>
        <fullName evidence="2">Uncharacterized protein</fullName>
    </submittedName>
</protein>
<evidence type="ECO:0000256" key="1">
    <source>
        <dbReference type="SAM" id="MobiDB-lite"/>
    </source>
</evidence>
<keyword evidence="3" id="KW-1185">Reference proteome</keyword>
<feature type="compositionally biased region" description="Low complexity" evidence="1">
    <location>
        <begin position="57"/>
        <end position="70"/>
    </location>
</feature>
<reference evidence="2 3" key="1">
    <citation type="journal article" date="2021" name="Elife">
        <title>Chloroplast acquisition without the gene transfer in kleptoplastic sea slugs, Plakobranchus ocellatus.</title>
        <authorList>
            <person name="Maeda T."/>
            <person name="Takahashi S."/>
            <person name="Yoshida T."/>
            <person name="Shimamura S."/>
            <person name="Takaki Y."/>
            <person name="Nagai Y."/>
            <person name="Toyoda A."/>
            <person name="Suzuki Y."/>
            <person name="Arimoto A."/>
            <person name="Ishii H."/>
            <person name="Satoh N."/>
            <person name="Nishiyama T."/>
            <person name="Hasebe M."/>
            <person name="Maruyama T."/>
            <person name="Minagawa J."/>
            <person name="Obokata J."/>
            <person name="Shigenobu S."/>
        </authorList>
    </citation>
    <scope>NUCLEOTIDE SEQUENCE [LARGE SCALE GENOMIC DNA]</scope>
</reference>